<reference evidence="2 3" key="1">
    <citation type="submission" date="2017-03" db="EMBL/GenBank/DDBJ databases">
        <authorList>
            <person name="Afonso C.L."/>
            <person name="Miller P.J."/>
            <person name="Scott M.A."/>
            <person name="Spackman E."/>
            <person name="Goraichik I."/>
            <person name="Dimitrov K.M."/>
            <person name="Suarez D.L."/>
            <person name="Swayne D.E."/>
        </authorList>
    </citation>
    <scope>NUCLEOTIDE SEQUENCE [LARGE SCALE GENOMIC DNA]</scope>
    <source>
        <strain evidence="2 3">CECT 8620</strain>
    </source>
</reference>
<keyword evidence="1" id="KW-0732">Signal</keyword>
<evidence type="ECO:0008006" key="4">
    <source>
        <dbReference type="Google" id="ProtNLM"/>
    </source>
</evidence>
<dbReference type="EMBL" id="FWFS01000007">
    <property type="protein sequence ID" value="SLN49724.1"/>
    <property type="molecule type" value="Genomic_DNA"/>
</dbReference>
<keyword evidence="3" id="KW-1185">Reference proteome</keyword>
<sequence>MGKLRTLVGAGVMLGAAAIAGGMACAQELDTTTIYTARTTVPAPGANYEGGDRSDNDIFALDSGLTWRSPSDPRDGVRVKIRTGVRNEDWTGTYPPLAAAEYLSFGTEGHVQSGWGGRLDWAQDRTVTLDGFYARQTFEERSSLRLMAGIGALAQPERVAGRDALTAYALAEKSWYYFDDLVVRAGTMVDESGVLVTGSAELKLFHSPYFFGLEWTQAPWSYRDEDGYNDLTGYIRYVVPVGGNASTMLARDRYTPLRLGHRYAGIQ</sequence>
<accession>A0A1Y5SVZ7</accession>
<dbReference type="AlphaFoldDB" id="A0A1Y5SVZ7"/>
<organism evidence="2 3">
    <name type="scientific">Aquimixticola soesokkakensis</name>
    <dbReference type="NCBI Taxonomy" id="1519096"/>
    <lineage>
        <taxon>Bacteria</taxon>
        <taxon>Pseudomonadati</taxon>
        <taxon>Pseudomonadota</taxon>
        <taxon>Alphaproteobacteria</taxon>
        <taxon>Rhodobacterales</taxon>
        <taxon>Paracoccaceae</taxon>
        <taxon>Aquimixticola</taxon>
    </lineage>
</organism>
<gene>
    <name evidence="2" type="ORF">AQS8620_02133</name>
</gene>
<evidence type="ECO:0000313" key="3">
    <source>
        <dbReference type="Proteomes" id="UP000193862"/>
    </source>
</evidence>
<evidence type="ECO:0000313" key="2">
    <source>
        <dbReference type="EMBL" id="SLN49724.1"/>
    </source>
</evidence>
<dbReference type="Proteomes" id="UP000193862">
    <property type="component" value="Unassembled WGS sequence"/>
</dbReference>
<feature type="signal peptide" evidence="1">
    <location>
        <begin position="1"/>
        <end position="26"/>
    </location>
</feature>
<dbReference type="RefSeq" id="WP_085836846.1">
    <property type="nucleotide sequence ID" value="NZ_FWFS01000007.1"/>
</dbReference>
<protein>
    <recommendedName>
        <fullName evidence="4">Alginate export domain-containing protein</fullName>
    </recommendedName>
</protein>
<name>A0A1Y5SVZ7_9RHOB</name>
<evidence type="ECO:0000256" key="1">
    <source>
        <dbReference type="SAM" id="SignalP"/>
    </source>
</evidence>
<dbReference type="PROSITE" id="PS51257">
    <property type="entry name" value="PROKAR_LIPOPROTEIN"/>
    <property type="match status" value="1"/>
</dbReference>
<feature type="chain" id="PRO_5013209718" description="Alginate export domain-containing protein" evidence="1">
    <location>
        <begin position="27"/>
        <end position="267"/>
    </location>
</feature>
<proteinExistence type="predicted"/>